<reference evidence="3 4" key="1">
    <citation type="submission" date="2019-12" db="EMBL/GenBank/DDBJ databases">
        <title>Rhizobium genotypes associated with high levels of biological nitrogen fixation by grain legumes in a temperate-maritime cropping system.</title>
        <authorList>
            <person name="Maluk M."/>
            <person name="Francesc Ferrando Molina F."/>
            <person name="Lopez Del Egido L."/>
            <person name="Lafos M."/>
            <person name="Langarica-Fuentes A."/>
            <person name="Gebre Yohannes G."/>
            <person name="Young M.W."/>
            <person name="Martin P."/>
            <person name="Gantlett R."/>
            <person name="Kenicer G."/>
            <person name="Hawes C."/>
            <person name="Begg G.S."/>
            <person name="Quilliam R.S."/>
            <person name="Squire G.R."/>
            <person name="Poole P.S."/>
            <person name="Young P.W."/>
            <person name="Iannetta P.M."/>
            <person name="James E.K."/>
        </authorList>
    </citation>
    <scope>NUCLEOTIDE SEQUENCE [LARGE SCALE GENOMIC DNA]</scope>
    <source>
        <strain evidence="3 4">JHI54</strain>
    </source>
</reference>
<dbReference type="InterPro" id="IPR025519">
    <property type="entry name" value="DUF4407"/>
</dbReference>
<evidence type="ECO:0000313" key="4">
    <source>
        <dbReference type="Proteomes" id="UP000471705"/>
    </source>
</evidence>
<dbReference type="RefSeq" id="WP_164048587.1">
    <property type="nucleotide sequence ID" value="NZ_WUFV01000018.1"/>
</dbReference>
<keyword evidence="2" id="KW-1133">Transmembrane helix</keyword>
<proteinExistence type="predicted"/>
<accession>A0A7K3VN81</accession>
<feature type="transmembrane region" description="Helical" evidence="2">
    <location>
        <begin position="139"/>
        <end position="158"/>
    </location>
</feature>
<gene>
    <name evidence="3" type="ORF">GR257_25485</name>
</gene>
<comment type="caution">
    <text evidence="3">The sequence shown here is derived from an EMBL/GenBank/DDBJ whole genome shotgun (WGS) entry which is preliminary data.</text>
</comment>
<sequence length="485" mass="53409">MSNEYIGILGEENRRPMASVSRVLASLAGVSADSLEMCSREEQHAAVRNGLLILTLMLLMWATWAVSIHTAVKPTGWVLFGVGVVAALFAGIMALIDHAIMQFSWFKSGERDARLRDFNSYDQHRGDGWRGVMAGAIRLAMSALIAHFMATFLLLFIFDRDITEQIRQTTASANDAIVANATARVDGEIARVADQIKSRSAEVASLQSASKTASEVEEQRLARRQAAYEVHLDALRTDLEAARRDADTHRQDAIAEENGVKIKPSSSGIPGKLRKYNAAIENARLADARATTIQSEIDRLEANRPPEQVRVDAVILTRLMALEKETSALSAKRDTLVSTRDEDIKTGIAADPRHQVLTDGLLIRARALSKLEEDPSAWKIVLIAHLMLMMVEMSAVVVKVFFKKPTLYALRLSLEFEKNAALEIAQAQNIVADAAASTMASLDSRDAVRQRYHQARSERRRTGARVWRPAADVPPDTTKISSSDG</sequence>
<feature type="transmembrane region" description="Helical" evidence="2">
    <location>
        <begin position="377"/>
        <end position="402"/>
    </location>
</feature>
<name>A0A7K3VN81_RHILE</name>
<feature type="region of interest" description="Disordered" evidence="1">
    <location>
        <begin position="453"/>
        <end position="485"/>
    </location>
</feature>
<protein>
    <submittedName>
        <fullName evidence="3">DUF4407 domain-containing protein</fullName>
    </submittedName>
</protein>
<dbReference type="EMBL" id="WUFV01000018">
    <property type="protein sequence ID" value="NEK18167.1"/>
    <property type="molecule type" value="Genomic_DNA"/>
</dbReference>
<evidence type="ECO:0000256" key="2">
    <source>
        <dbReference type="SAM" id="Phobius"/>
    </source>
</evidence>
<feature type="transmembrane region" description="Helical" evidence="2">
    <location>
        <begin position="77"/>
        <end position="96"/>
    </location>
</feature>
<evidence type="ECO:0000256" key="1">
    <source>
        <dbReference type="SAM" id="MobiDB-lite"/>
    </source>
</evidence>
<dbReference type="Proteomes" id="UP000471705">
    <property type="component" value="Unassembled WGS sequence"/>
</dbReference>
<evidence type="ECO:0000313" key="3">
    <source>
        <dbReference type="EMBL" id="NEK18167.1"/>
    </source>
</evidence>
<feature type="transmembrane region" description="Helical" evidence="2">
    <location>
        <begin position="50"/>
        <end position="71"/>
    </location>
</feature>
<keyword evidence="2" id="KW-0472">Membrane</keyword>
<organism evidence="3 4">
    <name type="scientific">Rhizobium leguminosarum</name>
    <dbReference type="NCBI Taxonomy" id="384"/>
    <lineage>
        <taxon>Bacteria</taxon>
        <taxon>Pseudomonadati</taxon>
        <taxon>Pseudomonadota</taxon>
        <taxon>Alphaproteobacteria</taxon>
        <taxon>Hyphomicrobiales</taxon>
        <taxon>Rhizobiaceae</taxon>
        <taxon>Rhizobium/Agrobacterium group</taxon>
        <taxon>Rhizobium</taxon>
    </lineage>
</organism>
<dbReference type="AlphaFoldDB" id="A0A7K3VN81"/>
<dbReference type="Pfam" id="PF14362">
    <property type="entry name" value="DUF4407"/>
    <property type="match status" value="1"/>
</dbReference>
<keyword evidence="2" id="KW-0812">Transmembrane</keyword>